<name>A0A098APX6_STREE</name>
<dbReference type="Proteomes" id="UP000469505">
    <property type="component" value="Unassembled WGS sequence"/>
</dbReference>
<dbReference type="EMBL" id="LK020715">
    <property type="protein sequence ID" value="CDQ30587.1"/>
    <property type="molecule type" value="Genomic_DNA"/>
</dbReference>
<evidence type="ECO:0000313" key="4">
    <source>
        <dbReference type="EMBL" id="MTW23971.1"/>
    </source>
</evidence>
<dbReference type="Pfam" id="PF10055">
    <property type="entry name" value="DUF2292"/>
    <property type="match status" value="1"/>
</dbReference>
<dbReference type="AlphaFoldDB" id="A0A098APX6"/>
<dbReference type="Proteomes" id="UP000490982">
    <property type="component" value="Unassembled WGS sequence"/>
</dbReference>
<reference evidence="2" key="2">
    <citation type="submission" date="2014-10" db="EMBL/GenBank/DDBJ databases">
        <title>Contrasting mechanisms driving short-term and long-term diversification of pneumococci.</title>
        <authorList>
            <person name="Croucher N.J."/>
            <person name="Coupland P.C."/>
            <person name="Stevenson A.E."/>
            <person name="Callendrello A."/>
            <person name="Bentley S.D."/>
            <person name="Hanage W.P."/>
        </authorList>
    </citation>
    <scope>NUCLEOTIDE SEQUENCE</scope>
    <source>
        <strain evidence="2">2AHBE</strain>
        <strain evidence="1">O61U7</strain>
    </source>
</reference>
<evidence type="ECO:0000313" key="5">
    <source>
        <dbReference type="Proteomes" id="UP000469505"/>
    </source>
</evidence>
<reference evidence="2" key="1">
    <citation type="submission" date="2014-04" db="EMBL/GenBank/DDBJ databases">
        <authorList>
            <person name="Croucher N."/>
        </authorList>
    </citation>
    <scope>NUCLEOTIDE SEQUENCE</scope>
    <source>
        <strain evidence="2">2AHBE</strain>
        <strain evidence="1">O61U7</strain>
    </source>
</reference>
<protein>
    <submittedName>
        <fullName evidence="3">DUF2292 domain-containing protein</fullName>
    </submittedName>
    <submittedName>
        <fullName evidence="2">Putative phage-related chromosomal island protein</fullName>
    </submittedName>
</protein>
<evidence type="ECO:0000313" key="6">
    <source>
        <dbReference type="Proteomes" id="UP000490982"/>
    </source>
</evidence>
<dbReference type="EMBL" id="WNHX01000026">
    <property type="protein sequence ID" value="MTV87189.1"/>
    <property type="molecule type" value="Genomic_DNA"/>
</dbReference>
<evidence type="ECO:0000313" key="3">
    <source>
        <dbReference type="EMBL" id="MTV87189.1"/>
    </source>
</evidence>
<evidence type="ECO:0000313" key="1">
    <source>
        <dbReference type="EMBL" id="CDQ30551.1"/>
    </source>
</evidence>
<accession>A0A098APX6</accession>
<proteinExistence type="predicted"/>
<dbReference type="EMBL" id="WNHS01000009">
    <property type="protein sequence ID" value="MTW23971.1"/>
    <property type="molecule type" value="Genomic_DNA"/>
</dbReference>
<reference evidence="5 6" key="3">
    <citation type="submission" date="2019-11" db="EMBL/GenBank/DDBJ databases">
        <title>Growth characteristics of pneumococcus vary with the chemical composition of the capsule and with environmental conditions.</title>
        <authorList>
            <person name="Tothpal A."/>
            <person name="Desobry K."/>
            <person name="Joshi S."/>
            <person name="Wyllie A.L."/>
            <person name="Weinberger D.M."/>
        </authorList>
    </citation>
    <scope>NUCLEOTIDE SEQUENCE [LARGE SCALE GENOMIC DNA]</scope>
    <source>
        <strain evidence="4">Pnumococcus23A</strain>
        <strain evidence="6">pnumococcus23A</strain>
        <strain evidence="3">Pnumococcus35B</strain>
        <strain evidence="5">pnumococcus35B</strain>
    </source>
</reference>
<dbReference type="EMBL" id="LK020713">
    <property type="protein sequence ID" value="CDQ30551.1"/>
    <property type="molecule type" value="Genomic_DNA"/>
</dbReference>
<sequence>MNPNKDYTPFLQDNFIIFNKNGIIEMKKIPDFGSVVFTSQDGNIVQIETTIKER</sequence>
<dbReference type="RefSeq" id="WP_001823479.1">
    <property type="nucleotide sequence ID" value="NZ_CFBB01000002.1"/>
</dbReference>
<organism evidence="2">
    <name type="scientific">Streptococcus pneumoniae</name>
    <dbReference type="NCBI Taxonomy" id="1313"/>
    <lineage>
        <taxon>Bacteria</taxon>
        <taxon>Bacillati</taxon>
        <taxon>Bacillota</taxon>
        <taxon>Bacilli</taxon>
        <taxon>Lactobacillales</taxon>
        <taxon>Streptococcaceae</taxon>
        <taxon>Streptococcus</taxon>
    </lineage>
</organism>
<gene>
    <name evidence="4" type="ORF">GM537_03600</name>
    <name evidence="3" type="ORF">GM543_06615</name>
</gene>
<evidence type="ECO:0000313" key="2">
    <source>
        <dbReference type="EMBL" id="CDQ30587.1"/>
    </source>
</evidence>
<dbReference type="InterPro" id="IPR018743">
    <property type="entry name" value="DUF2292"/>
</dbReference>